<dbReference type="InParanoid" id="F4S667"/>
<dbReference type="SMART" id="SM00229">
    <property type="entry name" value="RasGEFN"/>
    <property type="match status" value="1"/>
</dbReference>
<dbReference type="GO" id="GO:0007265">
    <property type="term" value="P:Ras protein signal transduction"/>
    <property type="evidence" value="ECO:0007669"/>
    <property type="project" value="TreeGrafter"/>
</dbReference>
<dbReference type="InterPro" id="IPR019804">
    <property type="entry name" value="Ras_G-nucl-exch_fac_CS"/>
</dbReference>
<dbReference type="PANTHER" id="PTHR23113:SF368">
    <property type="entry name" value="CELL DIVISION CONTROL PROTEIN 25"/>
    <property type="match status" value="1"/>
</dbReference>
<dbReference type="CDD" id="cd06224">
    <property type="entry name" value="REM"/>
    <property type="match status" value="1"/>
</dbReference>
<dbReference type="Gene3D" id="1.10.840.10">
    <property type="entry name" value="Ras guanine-nucleotide exchange factors catalytic domain"/>
    <property type="match status" value="1"/>
</dbReference>
<dbReference type="EMBL" id="GL883153">
    <property type="protein sequence ID" value="EGF99895.1"/>
    <property type="molecule type" value="Genomic_DNA"/>
</dbReference>
<dbReference type="STRING" id="747676.F4S667"/>
<sequence>MSEPDYDPEDLSFTDGVNELRRVCGGTLEALVITLTSHERPDVHYLRIFLMTYRTFTTSRELLEFLIHRYHNQPPPGLKAADLKIWFTQKQRVIKIRVTNVIRTWIESHLSNEDAKYILPKVIQFAARDMVDTTLSKGVTISCEKRKLRGHLPHLMIANPPGDPPIVIIPRNKRYLEVIDIDPLELARQLTLLESNLFRQIAVPECLAKVWQNKEVDMSNLTRLIDMNNSVTHWVGKTILDQSETKKRANVIKHFIATAERCHQLRNFSTVIQIVAGLTMTPVFRLRSTWEKISQKNLSVLSDLGTLMSPTKNYIAYRDMMKTISPPCVPFIGVYLTDLTFIGDGNPDNLKEKPHQINFDKRRKSAEVMIEMQSIQSMPYHLISVQSILDFLKISFENLPNEKGLYSMSLGIEPREKADEKVAKLLSESGFI</sequence>
<keyword evidence="1 2" id="KW-0344">Guanine-nucleotide releasing factor</keyword>
<dbReference type="PROSITE" id="PS00720">
    <property type="entry name" value="RASGEF"/>
    <property type="match status" value="1"/>
</dbReference>
<dbReference type="Pfam" id="PF00618">
    <property type="entry name" value="RasGEF_N"/>
    <property type="match status" value="1"/>
</dbReference>
<dbReference type="SUPFAM" id="SSF48366">
    <property type="entry name" value="Ras GEF"/>
    <property type="match status" value="1"/>
</dbReference>
<dbReference type="Gene3D" id="1.20.870.10">
    <property type="entry name" value="Son of sevenless (SoS) protein Chain: S domain 1"/>
    <property type="match status" value="1"/>
</dbReference>
<gene>
    <name evidence="5" type="ORF">MELLADRAFT_75860</name>
</gene>
<feature type="domain" description="Ras-GEF" evidence="3">
    <location>
        <begin position="182"/>
        <end position="415"/>
    </location>
</feature>
<evidence type="ECO:0000259" key="4">
    <source>
        <dbReference type="PROSITE" id="PS50212"/>
    </source>
</evidence>
<reference evidence="6" key="1">
    <citation type="journal article" date="2011" name="Proc. Natl. Acad. Sci. U.S.A.">
        <title>Obligate biotrophy features unraveled by the genomic analysis of rust fungi.</title>
        <authorList>
            <person name="Duplessis S."/>
            <person name="Cuomo C.A."/>
            <person name="Lin Y.-C."/>
            <person name="Aerts A."/>
            <person name="Tisserant E."/>
            <person name="Veneault-Fourrey C."/>
            <person name="Joly D.L."/>
            <person name="Hacquard S."/>
            <person name="Amselem J."/>
            <person name="Cantarel B.L."/>
            <person name="Chiu R."/>
            <person name="Coutinho P.M."/>
            <person name="Feau N."/>
            <person name="Field M."/>
            <person name="Frey P."/>
            <person name="Gelhaye E."/>
            <person name="Goldberg J."/>
            <person name="Grabherr M.G."/>
            <person name="Kodira C.D."/>
            <person name="Kohler A."/>
            <person name="Kuees U."/>
            <person name="Lindquist E.A."/>
            <person name="Lucas S.M."/>
            <person name="Mago R."/>
            <person name="Mauceli E."/>
            <person name="Morin E."/>
            <person name="Murat C."/>
            <person name="Pangilinan J.L."/>
            <person name="Park R."/>
            <person name="Pearson M."/>
            <person name="Quesneville H."/>
            <person name="Rouhier N."/>
            <person name="Sakthikumar S."/>
            <person name="Salamov A.A."/>
            <person name="Schmutz J."/>
            <person name="Selles B."/>
            <person name="Shapiro H."/>
            <person name="Tanguay P."/>
            <person name="Tuskan G.A."/>
            <person name="Henrissat B."/>
            <person name="Van de Peer Y."/>
            <person name="Rouze P."/>
            <person name="Ellis J.G."/>
            <person name="Dodds P.N."/>
            <person name="Schein J.E."/>
            <person name="Zhong S."/>
            <person name="Hamelin R.C."/>
            <person name="Grigoriev I.V."/>
            <person name="Szabo L.J."/>
            <person name="Martin F."/>
        </authorList>
    </citation>
    <scope>NUCLEOTIDE SEQUENCE [LARGE SCALE GENOMIC DNA]</scope>
    <source>
        <strain evidence="6">98AG31 / pathotype 3-4-7</strain>
    </source>
</reference>
<evidence type="ECO:0000313" key="6">
    <source>
        <dbReference type="Proteomes" id="UP000001072"/>
    </source>
</evidence>
<dbReference type="OrthoDB" id="546434at2759"/>
<dbReference type="PANTHER" id="PTHR23113">
    <property type="entry name" value="GUANINE NUCLEOTIDE EXCHANGE FACTOR"/>
    <property type="match status" value="1"/>
</dbReference>
<protein>
    <recommendedName>
        <fullName evidence="7">Ras GEF</fullName>
    </recommendedName>
</protein>
<dbReference type="SMART" id="SM00147">
    <property type="entry name" value="RasGEF"/>
    <property type="match status" value="1"/>
</dbReference>
<dbReference type="AlphaFoldDB" id="F4S667"/>
<dbReference type="InterPro" id="IPR036964">
    <property type="entry name" value="RASGEF_cat_dom_sf"/>
</dbReference>
<dbReference type="GeneID" id="18932698"/>
<evidence type="ECO:0000256" key="1">
    <source>
        <dbReference type="ARBA" id="ARBA00022658"/>
    </source>
</evidence>
<accession>F4S667</accession>
<proteinExistence type="predicted"/>
<evidence type="ECO:0000259" key="3">
    <source>
        <dbReference type="PROSITE" id="PS50009"/>
    </source>
</evidence>
<keyword evidence="6" id="KW-1185">Reference proteome</keyword>
<evidence type="ECO:0000313" key="5">
    <source>
        <dbReference type="EMBL" id="EGF99895.1"/>
    </source>
</evidence>
<dbReference type="PROSITE" id="PS50212">
    <property type="entry name" value="RASGEF_NTER"/>
    <property type="match status" value="1"/>
</dbReference>
<evidence type="ECO:0000256" key="2">
    <source>
        <dbReference type="PROSITE-ProRule" id="PRU00168"/>
    </source>
</evidence>
<dbReference type="VEuPathDB" id="FungiDB:MELLADRAFT_75860"/>
<feature type="domain" description="N-terminal Ras-GEF" evidence="4">
    <location>
        <begin position="19"/>
        <end position="149"/>
    </location>
</feature>
<dbReference type="PROSITE" id="PS50009">
    <property type="entry name" value="RASGEF_CAT"/>
    <property type="match status" value="1"/>
</dbReference>
<dbReference type="KEGG" id="mlr:MELLADRAFT_75860"/>
<dbReference type="CDD" id="cd00155">
    <property type="entry name" value="RasGEF"/>
    <property type="match status" value="1"/>
</dbReference>
<dbReference type="InterPro" id="IPR001895">
    <property type="entry name" value="RASGEF_cat_dom"/>
</dbReference>
<dbReference type="HOGENOM" id="CLU_002632_2_1_1"/>
<dbReference type="GO" id="GO:0005085">
    <property type="term" value="F:guanyl-nucleotide exchange factor activity"/>
    <property type="evidence" value="ECO:0007669"/>
    <property type="project" value="UniProtKB-KW"/>
</dbReference>
<evidence type="ECO:0008006" key="7">
    <source>
        <dbReference type="Google" id="ProtNLM"/>
    </source>
</evidence>
<name>F4S667_MELLP</name>
<dbReference type="Proteomes" id="UP000001072">
    <property type="component" value="Unassembled WGS sequence"/>
</dbReference>
<dbReference type="InterPro" id="IPR023578">
    <property type="entry name" value="Ras_GEF_dom_sf"/>
</dbReference>
<dbReference type="RefSeq" id="XP_007416832.1">
    <property type="nucleotide sequence ID" value="XM_007416770.1"/>
</dbReference>
<dbReference type="GO" id="GO:0005886">
    <property type="term" value="C:plasma membrane"/>
    <property type="evidence" value="ECO:0007669"/>
    <property type="project" value="TreeGrafter"/>
</dbReference>
<dbReference type="InterPro" id="IPR000651">
    <property type="entry name" value="Ras-like_Gua-exchang_fac_N"/>
</dbReference>
<dbReference type="Pfam" id="PF00617">
    <property type="entry name" value="RasGEF"/>
    <property type="match status" value="1"/>
</dbReference>
<dbReference type="InterPro" id="IPR008937">
    <property type="entry name" value="Ras-like_GEF"/>
</dbReference>
<organism evidence="6">
    <name type="scientific">Melampsora larici-populina (strain 98AG31 / pathotype 3-4-7)</name>
    <name type="common">Poplar leaf rust fungus</name>
    <dbReference type="NCBI Taxonomy" id="747676"/>
    <lineage>
        <taxon>Eukaryota</taxon>
        <taxon>Fungi</taxon>
        <taxon>Dikarya</taxon>
        <taxon>Basidiomycota</taxon>
        <taxon>Pucciniomycotina</taxon>
        <taxon>Pucciniomycetes</taxon>
        <taxon>Pucciniales</taxon>
        <taxon>Melampsoraceae</taxon>
        <taxon>Melampsora</taxon>
    </lineage>
</organism>
<dbReference type="eggNOG" id="KOG3417">
    <property type="taxonomic scope" value="Eukaryota"/>
</dbReference>